<gene>
    <name evidence="1" type="ORF">SPELUC_LOCUS16511</name>
</gene>
<dbReference type="EMBL" id="CAJVPW010061645">
    <property type="protein sequence ID" value="CAG8782352.1"/>
    <property type="molecule type" value="Genomic_DNA"/>
</dbReference>
<feature type="non-terminal residue" evidence="1">
    <location>
        <position position="41"/>
    </location>
</feature>
<evidence type="ECO:0000313" key="1">
    <source>
        <dbReference type="EMBL" id="CAG8782352.1"/>
    </source>
</evidence>
<organism evidence="1 2">
    <name type="scientific">Cetraspora pellucida</name>
    <dbReference type="NCBI Taxonomy" id="1433469"/>
    <lineage>
        <taxon>Eukaryota</taxon>
        <taxon>Fungi</taxon>
        <taxon>Fungi incertae sedis</taxon>
        <taxon>Mucoromycota</taxon>
        <taxon>Glomeromycotina</taxon>
        <taxon>Glomeromycetes</taxon>
        <taxon>Diversisporales</taxon>
        <taxon>Gigasporaceae</taxon>
        <taxon>Cetraspora</taxon>
    </lineage>
</organism>
<dbReference type="Proteomes" id="UP000789366">
    <property type="component" value="Unassembled WGS sequence"/>
</dbReference>
<evidence type="ECO:0000313" key="2">
    <source>
        <dbReference type="Proteomes" id="UP000789366"/>
    </source>
</evidence>
<feature type="non-terminal residue" evidence="1">
    <location>
        <position position="1"/>
    </location>
</feature>
<comment type="caution">
    <text evidence="1">The sequence shown here is derived from an EMBL/GenBank/DDBJ whole genome shotgun (WGS) entry which is preliminary data.</text>
</comment>
<reference evidence="1" key="1">
    <citation type="submission" date="2021-06" db="EMBL/GenBank/DDBJ databases">
        <authorList>
            <person name="Kallberg Y."/>
            <person name="Tangrot J."/>
            <person name="Rosling A."/>
        </authorList>
    </citation>
    <scope>NUCLEOTIDE SEQUENCE</scope>
    <source>
        <strain evidence="1">28 12/20/2015</strain>
    </source>
</reference>
<sequence length="41" mass="4721">LEAVLLQLNNNYKEYIIAYTSRSLNDAEQNYPTTDLECLAI</sequence>
<proteinExistence type="predicted"/>
<accession>A0ACA9R9L5</accession>
<keyword evidence="2" id="KW-1185">Reference proteome</keyword>
<name>A0ACA9R9L5_9GLOM</name>
<protein>
    <submittedName>
        <fullName evidence="1">2301_t:CDS:1</fullName>
    </submittedName>
</protein>